<accession>K2JDU1</accession>
<organism evidence="1 2">
    <name type="scientific">Oceanibaculum indicum P24</name>
    <dbReference type="NCBI Taxonomy" id="1207063"/>
    <lineage>
        <taxon>Bacteria</taxon>
        <taxon>Pseudomonadati</taxon>
        <taxon>Pseudomonadota</taxon>
        <taxon>Alphaproteobacteria</taxon>
        <taxon>Rhodospirillales</taxon>
        <taxon>Oceanibaculaceae</taxon>
        <taxon>Oceanibaculum</taxon>
    </lineage>
</organism>
<dbReference type="AlphaFoldDB" id="K2JDU1"/>
<dbReference type="Proteomes" id="UP000006746">
    <property type="component" value="Unassembled WGS sequence"/>
</dbReference>
<evidence type="ECO:0000313" key="1">
    <source>
        <dbReference type="EMBL" id="EKE68709.1"/>
    </source>
</evidence>
<gene>
    <name evidence="1" type="ORF">P24_17247</name>
</gene>
<reference evidence="1 2" key="1">
    <citation type="journal article" date="2012" name="J. Bacteriol.">
        <title>Genome Sequence of Oceanibaculum indicum Type Strain P24.</title>
        <authorList>
            <person name="Lai Q."/>
            <person name="Shao Z."/>
        </authorList>
    </citation>
    <scope>NUCLEOTIDE SEQUENCE [LARGE SCALE GENOMIC DNA]</scope>
    <source>
        <strain evidence="1 2">P24</strain>
    </source>
</reference>
<protein>
    <submittedName>
        <fullName evidence="1">Uncharacterized protein</fullName>
    </submittedName>
</protein>
<name>K2JDU1_9PROT</name>
<keyword evidence="2" id="KW-1185">Reference proteome</keyword>
<proteinExistence type="predicted"/>
<dbReference type="STRING" id="1207063.P24_17247"/>
<evidence type="ECO:0000313" key="2">
    <source>
        <dbReference type="Proteomes" id="UP000006746"/>
    </source>
</evidence>
<dbReference type="EMBL" id="AMRL01000034">
    <property type="protein sequence ID" value="EKE68709.1"/>
    <property type="molecule type" value="Genomic_DNA"/>
</dbReference>
<sequence>MGAAAHIPSVMARVRPVCGAAGCREAASVELPFCRAHWRALPAETRRAIVRQWRIGYGTGAEAASFQTADAVRSAREFLAESQAIARTARVIEAASADLLRRAEACVAHRAAGRAG</sequence>
<comment type="caution">
    <text evidence="1">The sequence shown here is derived from an EMBL/GenBank/DDBJ whole genome shotgun (WGS) entry which is preliminary data.</text>
</comment>